<dbReference type="GO" id="GO:0005739">
    <property type="term" value="C:mitochondrion"/>
    <property type="evidence" value="ECO:0007669"/>
    <property type="project" value="TreeGrafter"/>
</dbReference>
<sequence length="415" mass="49045">MLQKIIVAFSSTANTFKNKSKLTEFYKAIHPDMLQNAPDNVKMENTRSLKILNNYFDAVSQNERTEPQELVFYMAEKQNTKARKFLPFTIVLDAYLGKDQQGAIDKVTTQIREQINQKYQEIRKDFEEKHANPFVTYSNQYEKVKKNFFETTTSLKKRSSTKESEQLALRASIFSAQMQSEYDNFLKNANQQMRQANMPQIKPRLWASIMLDKCDMIPNLFQIFDQLIDPRLIFFDQDLTQEQSDIFIEKMIPKTTNLMNVQALSPFFSRLEKSDPQICLYVTKKYGAKDIPGYFSIPYNFDVQEIQQQFGIYQKQIKQEREEYEQELKKYQQSLYNLADRYYITNIQNEVLLKNTEVVKKLNLSLLILQKQLNEVNTERLNNLRMKQWVLTENVSKTVDSFDHFYIPIPFSGTI</sequence>
<keyword evidence="4" id="KW-1185">Reference proteome</keyword>
<dbReference type="EMBL" id="CAJJDM010000075">
    <property type="protein sequence ID" value="CAD8084439.1"/>
    <property type="molecule type" value="Genomic_DNA"/>
</dbReference>
<feature type="coiled-coil region" evidence="1">
    <location>
        <begin position="303"/>
        <end position="379"/>
    </location>
</feature>
<evidence type="ECO:0000259" key="2">
    <source>
        <dbReference type="Pfam" id="PF14687"/>
    </source>
</evidence>
<dbReference type="PANTHER" id="PTHR31596">
    <property type="entry name" value="T-CELL ACTIVATION INHIBITOR, MITOCHONDRIAL"/>
    <property type="match status" value="1"/>
</dbReference>
<dbReference type="Pfam" id="PF14687">
    <property type="entry name" value="DUF4460"/>
    <property type="match status" value="1"/>
</dbReference>
<evidence type="ECO:0000256" key="1">
    <source>
        <dbReference type="SAM" id="Coils"/>
    </source>
</evidence>
<proteinExistence type="predicted"/>
<gene>
    <name evidence="3" type="ORF">PPRIM_AZ9-3.1.T0720069</name>
</gene>
<protein>
    <recommendedName>
        <fullName evidence="2">DUF4460 domain-containing protein</fullName>
    </recommendedName>
</protein>
<dbReference type="PANTHER" id="PTHR31596:SF1">
    <property type="entry name" value="T-CELL ACTIVATION INHIBITOR, MITOCHONDRIAL"/>
    <property type="match status" value="1"/>
</dbReference>
<dbReference type="InterPro" id="IPR028031">
    <property type="entry name" value="DUF4460"/>
</dbReference>
<feature type="domain" description="DUF4460" evidence="2">
    <location>
        <begin position="14"/>
        <end position="91"/>
    </location>
</feature>
<dbReference type="Proteomes" id="UP000688137">
    <property type="component" value="Unassembled WGS sequence"/>
</dbReference>
<dbReference type="OMA" id="SIFSAQM"/>
<organism evidence="3 4">
    <name type="scientific">Paramecium primaurelia</name>
    <dbReference type="NCBI Taxonomy" id="5886"/>
    <lineage>
        <taxon>Eukaryota</taxon>
        <taxon>Sar</taxon>
        <taxon>Alveolata</taxon>
        <taxon>Ciliophora</taxon>
        <taxon>Intramacronucleata</taxon>
        <taxon>Oligohymenophorea</taxon>
        <taxon>Peniculida</taxon>
        <taxon>Parameciidae</taxon>
        <taxon>Paramecium</taxon>
    </lineage>
</organism>
<evidence type="ECO:0000313" key="4">
    <source>
        <dbReference type="Proteomes" id="UP000688137"/>
    </source>
</evidence>
<reference evidence="3" key="1">
    <citation type="submission" date="2021-01" db="EMBL/GenBank/DDBJ databases">
        <authorList>
            <consortium name="Genoscope - CEA"/>
            <person name="William W."/>
        </authorList>
    </citation>
    <scope>NUCLEOTIDE SEQUENCE</scope>
</reference>
<evidence type="ECO:0000313" key="3">
    <source>
        <dbReference type="EMBL" id="CAD8084439.1"/>
    </source>
</evidence>
<dbReference type="InterPro" id="IPR027986">
    <property type="entry name" value="TCAIM"/>
</dbReference>
<dbReference type="AlphaFoldDB" id="A0A8S1MY15"/>
<accession>A0A8S1MY15</accession>
<keyword evidence="1" id="KW-0175">Coiled coil</keyword>
<comment type="caution">
    <text evidence="3">The sequence shown here is derived from an EMBL/GenBank/DDBJ whole genome shotgun (WGS) entry which is preliminary data.</text>
</comment>
<name>A0A8S1MY15_PARPR</name>